<comment type="caution">
    <text evidence="6">The sequence shown here is derived from an EMBL/GenBank/DDBJ whole genome shotgun (WGS) entry which is preliminary data.</text>
</comment>
<proteinExistence type="predicted"/>
<dbReference type="SUPFAM" id="SSF52540">
    <property type="entry name" value="P-loop containing nucleoside triphosphate hydrolases"/>
    <property type="match status" value="1"/>
</dbReference>
<keyword evidence="3" id="KW-0539">Nucleus</keyword>
<organism evidence="6 7">
    <name type="scientific">Genlisea aurea</name>
    <dbReference type="NCBI Taxonomy" id="192259"/>
    <lineage>
        <taxon>Eukaryota</taxon>
        <taxon>Viridiplantae</taxon>
        <taxon>Streptophyta</taxon>
        <taxon>Embryophyta</taxon>
        <taxon>Tracheophyta</taxon>
        <taxon>Spermatophyta</taxon>
        <taxon>Magnoliopsida</taxon>
        <taxon>eudicotyledons</taxon>
        <taxon>Gunneridae</taxon>
        <taxon>Pentapetalae</taxon>
        <taxon>asterids</taxon>
        <taxon>lamiids</taxon>
        <taxon>Lamiales</taxon>
        <taxon>Lentibulariaceae</taxon>
        <taxon>Genlisea</taxon>
    </lineage>
</organism>
<dbReference type="PANTHER" id="PTHR10799">
    <property type="entry name" value="SNF2/RAD54 HELICASE FAMILY"/>
    <property type="match status" value="1"/>
</dbReference>
<dbReference type="InterPro" id="IPR001650">
    <property type="entry name" value="Helicase_C-like"/>
</dbReference>
<feature type="region of interest" description="Disordered" evidence="4">
    <location>
        <begin position="519"/>
        <end position="580"/>
    </location>
</feature>
<feature type="domain" description="Helicase C-terminal" evidence="5">
    <location>
        <begin position="1"/>
        <end position="82"/>
    </location>
</feature>
<feature type="compositionally biased region" description="Polar residues" evidence="4">
    <location>
        <begin position="359"/>
        <end position="383"/>
    </location>
</feature>
<dbReference type="Pfam" id="PF14619">
    <property type="entry name" value="SnAC"/>
    <property type="match status" value="1"/>
</dbReference>
<keyword evidence="2" id="KW-0378">Hydrolase</keyword>
<dbReference type="Proteomes" id="UP000015453">
    <property type="component" value="Unassembled WGS sequence"/>
</dbReference>
<evidence type="ECO:0000256" key="2">
    <source>
        <dbReference type="ARBA" id="ARBA00022801"/>
    </source>
</evidence>
<evidence type="ECO:0000313" key="7">
    <source>
        <dbReference type="Proteomes" id="UP000015453"/>
    </source>
</evidence>
<feature type="region of interest" description="Disordered" evidence="4">
    <location>
        <begin position="592"/>
        <end position="616"/>
    </location>
</feature>
<dbReference type="Pfam" id="PF00271">
    <property type="entry name" value="Helicase_C"/>
    <property type="match status" value="1"/>
</dbReference>
<feature type="non-terminal residue" evidence="6">
    <location>
        <position position="616"/>
    </location>
</feature>
<comment type="subcellular location">
    <subcellularLocation>
        <location evidence="1">Nucleus</location>
    </subcellularLocation>
</comment>
<dbReference type="InterPro" id="IPR029295">
    <property type="entry name" value="SnAC"/>
</dbReference>
<dbReference type="InterPro" id="IPR027417">
    <property type="entry name" value="P-loop_NTPase"/>
</dbReference>
<feature type="compositionally biased region" description="Low complexity" evidence="4">
    <location>
        <begin position="415"/>
        <end position="429"/>
    </location>
</feature>
<evidence type="ECO:0000313" key="6">
    <source>
        <dbReference type="EMBL" id="EPS74605.1"/>
    </source>
</evidence>
<feature type="compositionally biased region" description="Polar residues" evidence="4">
    <location>
        <begin position="593"/>
        <end position="616"/>
    </location>
</feature>
<dbReference type="SMART" id="SM01314">
    <property type="entry name" value="SnAC"/>
    <property type="match status" value="1"/>
</dbReference>
<evidence type="ECO:0000256" key="1">
    <source>
        <dbReference type="ARBA" id="ARBA00004123"/>
    </source>
</evidence>
<reference evidence="6 7" key="1">
    <citation type="journal article" date="2013" name="BMC Genomics">
        <title>The miniature genome of a carnivorous plant Genlisea aurea contains a low number of genes and short non-coding sequences.</title>
        <authorList>
            <person name="Leushkin E.V."/>
            <person name="Sutormin R.A."/>
            <person name="Nabieva E.R."/>
            <person name="Penin A.A."/>
            <person name="Kondrashov A.S."/>
            <person name="Logacheva M.D."/>
        </authorList>
    </citation>
    <scope>NUCLEOTIDE SEQUENCE [LARGE SCALE GENOMIC DNA]</scope>
</reference>
<evidence type="ECO:0000256" key="3">
    <source>
        <dbReference type="ARBA" id="ARBA00023242"/>
    </source>
</evidence>
<dbReference type="AlphaFoldDB" id="S8D596"/>
<feature type="region of interest" description="Disordered" evidence="4">
    <location>
        <begin position="279"/>
        <end position="319"/>
    </location>
</feature>
<dbReference type="EMBL" id="AUSU01000027">
    <property type="protein sequence ID" value="EPS74605.1"/>
    <property type="molecule type" value="Genomic_DNA"/>
</dbReference>
<feature type="compositionally biased region" description="Basic residues" evidence="4">
    <location>
        <begin position="533"/>
        <end position="543"/>
    </location>
</feature>
<dbReference type="Gene3D" id="3.40.50.300">
    <property type="entry name" value="P-loop containing nucleotide triphosphate hydrolases"/>
    <property type="match status" value="1"/>
</dbReference>
<keyword evidence="7" id="KW-1185">Reference proteome</keyword>
<feature type="compositionally biased region" description="Polar residues" evidence="4">
    <location>
        <begin position="564"/>
        <end position="580"/>
    </location>
</feature>
<dbReference type="GO" id="GO:0016787">
    <property type="term" value="F:hydrolase activity"/>
    <property type="evidence" value="ECO:0007669"/>
    <property type="project" value="UniProtKB-KW"/>
</dbReference>
<protein>
    <recommendedName>
        <fullName evidence="5">Helicase C-terminal domain-containing protein</fullName>
    </recommendedName>
</protein>
<dbReference type="CDD" id="cd18793">
    <property type="entry name" value="SF2_C_SNF"/>
    <property type="match status" value="1"/>
</dbReference>
<dbReference type="OrthoDB" id="1750953at2759"/>
<dbReference type="InterPro" id="IPR049730">
    <property type="entry name" value="SNF2/RAD54-like_C"/>
</dbReference>
<feature type="compositionally biased region" description="Basic and acidic residues" evidence="4">
    <location>
        <begin position="544"/>
        <end position="555"/>
    </location>
</feature>
<accession>S8D596</accession>
<feature type="non-terminal residue" evidence="6">
    <location>
        <position position="1"/>
    </location>
</feature>
<sequence length="616" mass="65874">FFFVYSIRAGGVGVNLQAADTVIIFDTDWNPQVVDLQAQARAHRIGQKKDVLVLRLETVKTVEEQVRASAEHKLGVANQSITAGFFDNNTSAEDRREYLESLLRECKKEEAAPVLDDDSINYVIARSESEIDIFETVDKQRHLEEMVAWQNVLGVKGSDKWKSMPPPLPSRLLTEDDLKSFYEVMNISETPASVILPNAGVKRKSGILGGLDTQQYGRGKRAREVRSYEEQWTEEEFEKMCQAESPESPAVKQEVTGTRFPVVTSSSVAIYSEMPGAVSPLSGGESVTLSKKEASATMKRGRGRPKRVMESSSATCPSPVGCLEAVSGLNLDSSSATPIKSDVFTPVSSINAGGKESDLPSTPDTSPAIQASTISPQPAVSTSGRGRGRGRKSQPIGEVTPSRRRGKKPASKLQSVPVSESVASGESVANGVEEGSGSVALFVKEECDDKNSVKTASMVPQPYGSSNTSPGVLANSSVASADTVTPPEVAENACLPEPGNRPTFTAQASPLLSVAPIEHSSIIPPSPTGQGRGRGRGRGPGRSRVRELQVQEETKQRKRRIKETLSSNIPGALTGQNVTTVEPELKKLRVSAAQENMASGSLNEESANANPSGAQV</sequence>
<dbReference type="GO" id="GO:0005634">
    <property type="term" value="C:nucleus"/>
    <property type="evidence" value="ECO:0007669"/>
    <property type="project" value="UniProtKB-SubCell"/>
</dbReference>
<dbReference type="GO" id="GO:0042393">
    <property type="term" value="F:histone binding"/>
    <property type="evidence" value="ECO:0007669"/>
    <property type="project" value="InterPro"/>
</dbReference>
<name>S8D596_9LAMI</name>
<evidence type="ECO:0000259" key="5">
    <source>
        <dbReference type="PROSITE" id="PS51194"/>
    </source>
</evidence>
<evidence type="ECO:0000256" key="4">
    <source>
        <dbReference type="SAM" id="MobiDB-lite"/>
    </source>
</evidence>
<dbReference type="PROSITE" id="PS51194">
    <property type="entry name" value="HELICASE_CTER"/>
    <property type="match status" value="1"/>
</dbReference>
<feature type="region of interest" description="Disordered" evidence="4">
    <location>
        <begin position="350"/>
        <end position="431"/>
    </location>
</feature>
<gene>
    <name evidence="6" type="ORF">M569_00150</name>
</gene>